<evidence type="ECO:0000256" key="2">
    <source>
        <dbReference type="ARBA" id="ARBA00004496"/>
    </source>
</evidence>
<feature type="compositionally biased region" description="Basic residues" evidence="9">
    <location>
        <begin position="731"/>
        <end position="741"/>
    </location>
</feature>
<dbReference type="PANTHER" id="PTHR23355:SF9">
    <property type="entry name" value="DIS3-LIKE EXONUCLEASE 2"/>
    <property type="match status" value="1"/>
</dbReference>
<dbReference type="Pfam" id="PF17876">
    <property type="entry name" value="CSD2"/>
    <property type="match status" value="1"/>
</dbReference>
<evidence type="ECO:0000256" key="7">
    <source>
        <dbReference type="ARBA" id="ARBA00022884"/>
    </source>
</evidence>
<dbReference type="NCBIfam" id="TIGR00358">
    <property type="entry name" value="3_prime_RNase"/>
    <property type="match status" value="1"/>
</dbReference>
<comment type="subcellular location">
    <subcellularLocation>
        <location evidence="2 8">Cytoplasm</location>
    </subcellularLocation>
</comment>
<dbReference type="InterPro" id="IPR004476">
    <property type="entry name" value="RNase_II/RNase_R"/>
</dbReference>
<dbReference type="InterPro" id="IPR040476">
    <property type="entry name" value="CSD2"/>
</dbReference>
<proteinExistence type="inferred from homology"/>
<dbReference type="SMART" id="SM00316">
    <property type="entry name" value="S1"/>
    <property type="match status" value="1"/>
</dbReference>
<dbReference type="Gene3D" id="2.40.50.140">
    <property type="entry name" value="Nucleic acid-binding proteins"/>
    <property type="match status" value="2"/>
</dbReference>
<evidence type="ECO:0000256" key="5">
    <source>
        <dbReference type="ARBA" id="ARBA00022801"/>
    </source>
</evidence>
<dbReference type="SUPFAM" id="SSF50249">
    <property type="entry name" value="Nucleic acid-binding proteins"/>
    <property type="match status" value="4"/>
</dbReference>
<dbReference type="InterPro" id="IPR012340">
    <property type="entry name" value="NA-bd_OB-fold"/>
</dbReference>
<evidence type="ECO:0000256" key="6">
    <source>
        <dbReference type="ARBA" id="ARBA00022839"/>
    </source>
</evidence>
<reference evidence="11" key="1">
    <citation type="submission" date="2020-10" db="EMBL/GenBank/DDBJ databases">
        <authorList>
            <person name="Gilroy R."/>
        </authorList>
    </citation>
    <scope>NUCLEOTIDE SEQUENCE</scope>
    <source>
        <strain evidence="11">CHK181-108</strain>
    </source>
</reference>
<evidence type="ECO:0000256" key="1">
    <source>
        <dbReference type="ARBA" id="ARBA00001849"/>
    </source>
</evidence>
<dbReference type="Pfam" id="PF00773">
    <property type="entry name" value="RNB"/>
    <property type="match status" value="1"/>
</dbReference>
<dbReference type="NCBIfam" id="TIGR02063">
    <property type="entry name" value="RNase_R"/>
    <property type="match status" value="1"/>
</dbReference>
<dbReference type="InterPro" id="IPR011805">
    <property type="entry name" value="RNase_R"/>
</dbReference>
<dbReference type="EC" id="3.1.13.1" evidence="8"/>
<dbReference type="GO" id="GO:0008859">
    <property type="term" value="F:exoribonuclease II activity"/>
    <property type="evidence" value="ECO:0007669"/>
    <property type="project" value="UniProtKB-UniRule"/>
</dbReference>
<dbReference type="PROSITE" id="PS50126">
    <property type="entry name" value="S1"/>
    <property type="match status" value="1"/>
</dbReference>
<evidence type="ECO:0000256" key="4">
    <source>
        <dbReference type="ARBA" id="ARBA00022722"/>
    </source>
</evidence>
<dbReference type="Pfam" id="PF00575">
    <property type="entry name" value="S1"/>
    <property type="match status" value="1"/>
</dbReference>
<protein>
    <recommendedName>
        <fullName evidence="8">Ribonuclease R</fullName>
        <shortName evidence="8">RNase R</shortName>
        <ecNumber evidence="8">3.1.13.1</ecNumber>
    </recommendedName>
</protein>
<feature type="region of interest" description="Disordered" evidence="9">
    <location>
        <begin position="716"/>
        <end position="741"/>
    </location>
</feature>
<dbReference type="Proteomes" id="UP000824165">
    <property type="component" value="Unassembled WGS sequence"/>
</dbReference>
<feature type="compositionally biased region" description="Basic and acidic residues" evidence="9">
    <location>
        <begin position="718"/>
        <end position="730"/>
    </location>
</feature>
<dbReference type="InterPro" id="IPR003029">
    <property type="entry name" value="S1_domain"/>
</dbReference>
<dbReference type="GO" id="GO:0005829">
    <property type="term" value="C:cytosol"/>
    <property type="evidence" value="ECO:0007669"/>
    <property type="project" value="TreeGrafter"/>
</dbReference>
<dbReference type="EMBL" id="DVLU01000053">
    <property type="protein sequence ID" value="HIT85339.1"/>
    <property type="molecule type" value="Genomic_DNA"/>
</dbReference>
<dbReference type="GO" id="GO:0003723">
    <property type="term" value="F:RNA binding"/>
    <property type="evidence" value="ECO:0007669"/>
    <property type="project" value="UniProtKB-UniRule"/>
</dbReference>
<dbReference type="SMART" id="SM00955">
    <property type="entry name" value="RNB"/>
    <property type="match status" value="1"/>
</dbReference>
<evidence type="ECO:0000256" key="3">
    <source>
        <dbReference type="ARBA" id="ARBA00022490"/>
    </source>
</evidence>
<keyword evidence="3 8" id="KW-0963">Cytoplasm</keyword>
<dbReference type="PANTHER" id="PTHR23355">
    <property type="entry name" value="RIBONUCLEASE"/>
    <property type="match status" value="1"/>
</dbReference>
<dbReference type="InterPro" id="IPR013223">
    <property type="entry name" value="RNase_B_OB_dom"/>
</dbReference>
<evidence type="ECO:0000259" key="10">
    <source>
        <dbReference type="PROSITE" id="PS50126"/>
    </source>
</evidence>
<evidence type="ECO:0000256" key="9">
    <source>
        <dbReference type="SAM" id="MobiDB-lite"/>
    </source>
</evidence>
<dbReference type="CDD" id="cd04471">
    <property type="entry name" value="S1_RNase_R"/>
    <property type="match status" value="1"/>
</dbReference>
<accession>A0A9D1H4H7</accession>
<evidence type="ECO:0000313" key="11">
    <source>
        <dbReference type="EMBL" id="HIT85339.1"/>
    </source>
</evidence>
<dbReference type="InterPro" id="IPR050180">
    <property type="entry name" value="RNR_Ribonuclease"/>
</dbReference>
<dbReference type="HAMAP" id="MF_01895">
    <property type="entry name" value="RNase_R"/>
    <property type="match status" value="1"/>
</dbReference>
<evidence type="ECO:0000313" key="12">
    <source>
        <dbReference type="Proteomes" id="UP000824165"/>
    </source>
</evidence>
<organism evidence="11 12">
    <name type="scientific">Candidatus Ornithomonoglobus intestinigallinarum</name>
    <dbReference type="NCBI Taxonomy" id="2840894"/>
    <lineage>
        <taxon>Bacteria</taxon>
        <taxon>Bacillati</taxon>
        <taxon>Bacillota</taxon>
        <taxon>Clostridia</taxon>
        <taxon>Candidatus Ornithomonoglobus</taxon>
    </lineage>
</organism>
<comment type="similarity">
    <text evidence="8">Belongs to the RNR ribonuclease family. RNase R subfamily.</text>
</comment>
<sequence length="741" mass="83920">MDRKERVRAYIASKEYIPLREDELAAVLDVPAEDREKFSAVLKELLEEGHVFLTQHSRYMPCKAGRNIIKGKLSCKPRGGYGVVLVDGGGEIYVKVRSMNGAIDGDTVLVKAGEQAPGYTRREGWILSVLHRAHDVVIGEFVSDNASYYRLRPDDRRIFRHIYVGPHDMMDAEIGDRAAVEITKYGEDHIYGRVIMSLGPAEYIKGQIEGIVIENGIRQNFPEEATEEAEAVPETVSEEEIKDRLDLRDELIFTIDGDDAKDFDDAVSVGTAENGNYILGVHIADVSHYVKEGSALDREAMLRSTSVYLPDRVVPMLPERLSNGICSLKPGEDRLTLSVIAEIDKDGKTVSHRLERSVIRSKARMTYSIASAILEGGEELAQSYEYLVPALEKMRGLAEILGRMRSGRGAMDFDFPETKITVDENSEPVELTAAERGISNKIIEEFMLTANEIIAEYACSENLPFVYRTHEPPSEDKLNEYKSFIAHFGLRLDGGPVKPKQLQSIMENAKGTPEEKIIASTTLRSLMKAEYKPENLGHFGLSAKYYCHFTSPIRRYPDLFIHRVLKAYAEGSPKAAKQKGFRSMANSVSRHATAAETAAETAERDVDELLKTAYMRRFMGREFKAVIEHITRYGMFVELENTVRGFIRAEYMSADYFDYDAENDVFTGERTGVTYRVGDEVDVVLMRADVYSRQIDFVLTEDRTAENIRIYKNMDGPKLVRDTRPPEMRKEKKKKKKRRRR</sequence>
<keyword evidence="7 8" id="KW-0694">RNA-binding</keyword>
<evidence type="ECO:0000256" key="8">
    <source>
        <dbReference type="HAMAP-Rule" id="MF_01895"/>
    </source>
</evidence>
<dbReference type="InterPro" id="IPR001900">
    <property type="entry name" value="RNase_II/R"/>
</dbReference>
<name>A0A9D1H4H7_9FIRM</name>
<comment type="catalytic activity">
    <reaction evidence="1 8">
        <text>Exonucleolytic cleavage in the 3'- to 5'-direction to yield nucleoside 5'-phosphates.</text>
        <dbReference type="EC" id="3.1.13.1"/>
    </reaction>
</comment>
<comment type="function">
    <text evidence="8">3'-5' exoribonuclease that releases 5'-nucleoside monophosphates and is involved in maturation of structured RNAs.</text>
</comment>
<keyword evidence="5 8" id="KW-0378">Hydrolase</keyword>
<keyword evidence="4 8" id="KW-0540">Nuclease</keyword>
<comment type="caution">
    <text evidence="11">The sequence shown here is derived from an EMBL/GenBank/DDBJ whole genome shotgun (WGS) entry which is preliminary data.</text>
</comment>
<keyword evidence="6 8" id="KW-0269">Exonuclease</keyword>
<feature type="domain" description="S1 motif" evidence="10">
    <location>
        <begin position="620"/>
        <end position="700"/>
    </location>
</feature>
<dbReference type="GO" id="GO:0006402">
    <property type="term" value="P:mRNA catabolic process"/>
    <property type="evidence" value="ECO:0007669"/>
    <property type="project" value="TreeGrafter"/>
</dbReference>
<dbReference type="AlphaFoldDB" id="A0A9D1H4H7"/>
<dbReference type="Pfam" id="PF08206">
    <property type="entry name" value="OB_RNB"/>
    <property type="match status" value="1"/>
</dbReference>
<reference evidence="11" key="2">
    <citation type="journal article" date="2021" name="PeerJ">
        <title>Extensive microbial diversity within the chicken gut microbiome revealed by metagenomics and culture.</title>
        <authorList>
            <person name="Gilroy R."/>
            <person name="Ravi A."/>
            <person name="Getino M."/>
            <person name="Pursley I."/>
            <person name="Horton D.L."/>
            <person name="Alikhan N.F."/>
            <person name="Baker D."/>
            <person name="Gharbi K."/>
            <person name="Hall N."/>
            <person name="Watson M."/>
            <person name="Adriaenssens E.M."/>
            <person name="Foster-Nyarko E."/>
            <person name="Jarju S."/>
            <person name="Secka A."/>
            <person name="Antonio M."/>
            <person name="Oren A."/>
            <person name="Chaudhuri R.R."/>
            <person name="La Ragione R."/>
            <person name="Hildebrand F."/>
            <person name="Pallen M.J."/>
        </authorList>
    </citation>
    <scope>NUCLEOTIDE SEQUENCE</scope>
    <source>
        <strain evidence="11">CHK181-108</strain>
    </source>
</reference>
<gene>
    <name evidence="8 11" type="primary">rnr</name>
    <name evidence="11" type="ORF">IAA60_05480</name>
</gene>